<keyword evidence="2 6" id="KW-0808">Transferase</keyword>
<dbReference type="GO" id="GO:0009244">
    <property type="term" value="P:lipopolysaccharide core region biosynthetic process"/>
    <property type="evidence" value="ECO:0007669"/>
    <property type="project" value="TreeGrafter"/>
</dbReference>
<dbReference type="EMBL" id="PKUS01000047">
    <property type="protein sequence ID" value="PLW66807.1"/>
    <property type="molecule type" value="Genomic_DNA"/>
</dbReference>
<dbReference type="PANTHER" id="PTHR30160">
    <property type="entry name" value="TETRAACYLDISACCHARIDE 4'-KINASE-RELATED"/>
    <property type="match status" value="1"/>
</dbReference>
<dbReference type="OrthoDB" id="9797795at2"/>
<evidence type="ECO:0000313" key="7">
    <source>
        <dbReference type="Proteomes" id="UP000235005"/>
    </source>
</evidence>
<gene>
    <name evidence="6" type="primary">waaF</name>
    <name evidence="6" type="ORF">C0039_19895</name>
</gene>
<sequence length="376" mass="41889">MTTEYILRSLYRPGMDLSGMQPLQFKQTPQRVLLVLPTWVGDVVMATPFIRGLFERFPEAEITLLMNRHLYPLLEGSPWVERCEFWAPRKKTAEAKQQQRELLAKLRAQRFDLAVMLPNSLRSAWLCFRAGARRRVGFNRDGRGLLLTDRVPVPNRRKGGYEPLPLCDYFAVLANTLGMPHPGDGLTLYLTDDADAAVEQRLATEGVRPEQPLVVLCPGANFGASKCWFPERFAAVADQLVRRHDAAVVISPGPGEEPLAEAIVAAMSERSFLLMAPCLTLGELKSLIADADLLLGNDTGPRHFGRAFDTHRVTVFGPTEQRWTDTSHGNETIVKVEVPCGPCHKKVCPLEEQVCMTRVTVDSVTEACERELAAAL</sequence>
<keyword evidence="1" id="KW-0328">Glycosyltransferase</keyword>
<dbReference type="GO" id="GO:0005829">
    <property type="term" value="C:cytosol"/>
    <property type="evidence" value="ECO:0007669"/>
    <property type="project" value="TreeGrafter"/>
</dbReference>
<accession>A0A2N5WX54</accession>
<evidence type="ECO:0000313" key="6">
    <source>
        <dbReference type="EMBL" id="PLW66807.1"/>
    </source>
</evidence>
<dbReference type="Pfam" id="PF01075">
    <property type="entry name" value="Glyco_transf_9"/>
    <property type="match status" value="1"/>
</dbReference>
<dbReference type="Proteomes" id="UP000235005">
    <property type="component" value="Unassembled WGS sequence"/>
</dbReference>
<dbReference type="InterPro" id="IPR002201">
    <property type="entry name" value="Glyco_trans_9"/>
</dbReference>
<proteinExistence type="inferred from homology"/>
<comment type="catalytic activity">
    <reaction evidence="5">
        <text>an L-alpha-D-Hep-(1-&gt;5)-[alpha-Kdo-(2-&gt;4)]-alpha-Kdo-(2-&gt;6)-lipid A + ADP-L-glycero-beta-D-manno-heptose = an L-alpha-D-Hep-(1-&gt;3)-L-alpha-D-Hep-(1-&gt;5)-[alpha-Kdo-(2-&gt;4)]-alpha-Kdo-(2-&gt;6)-lipid A + ADP + H(+)</text>
        <dbReference type="Rhea" id="RHEA:74071"/>
        <dbReference type="ChEBI" id="CHEBI:15378"/>
        <dbReference type="ChEBI" id="CHEBI:61506"/>
        <dbReference type="ChEBI" id="CHEBI:193068"/>
        <dbReference type="ChEBI" id="CHEBI:193069"/>
        <dbReference type="ChEBI" id="CHEBI:456216"/>
        <dbReference type="EC" id="2.4.99.24"/>
    </reaction>
</comment>
<organism evidence="6 7">
    <name type="scientific">Pseudohalioglobus lutimaris</name>
    <dbReference type="NCBI Taxonomy" id="1737061"/>
    <lineage>
        <taxon>Bacteria</taxon>
        <taxon>Pseudomonadati</taxon>
        <taxon>Pseudomonadota</taxon>
        <taxon>Gammaproteobacteria</taxon>
        <taxon>Cellvibrionales</taxon>
        <taxon>Halieaceae</taxon>
        <taxon>Pseudohalioglobus</taxon>
    </lineage>
</organism>
<comment type="caution">
    <text evidence="6">The sequence shown here is derived from an EMBL/GenBank/DDBJ whole genome shotgun (WGS) entry which is preliminary data.</text>
</comment>
<dbReference type="AlphaFoldDB" id="A0A2N5WX54"/>
<evidence type="ECO:0000256" key="1">
    <source>
        <dbReference type="ARBA" id="ARBA00022676"/>
    </source>
</evidence>
<evidence type="ECO:0000256" key="2">
    <source>
        <dbReference type="ARBA" id="ARBA00022679"/>
    </source>
</evidence>
<dbReference type="CDD" id="cd03789">
    <property type="entry name" value="GT9_LPS_heptosyltransferase"/>
    <property type="match status" value="1"/>
</dbReference>
<evidence type="ECO:0000256" key="5">
    <source>
        <dbReference type="ARBA" id="ARBA00047503"/>
    </source>
</evidence>
<keyword evidence="7" id="KW-1185">Reference proteome</keyword>
<protein>
    <recommendedName>
        <fullName evidence="4">lipopolysaccharide heptosyltransferase II</fullName>
        <ecNumber evidence="4">2.4.99.24</ecNumber>
    </recommendedName>
</protein>
<evidence type="ECO:0000256" key="3">
    <source>
        <dbReference type="ARBA" id="ARBA00043995"/>
    </source>
</evidence>
<evidence type="ECO:0000256" key="4">
    <source>
        <dbReference type="ARBA" id="ARBA00044042"/>
    </source>
</evidence>
<name>A0A2N5WX54_9GAMM</name>
<dbReference type="PANTHER" id="PTHR30160:SF7">
    <property type="entry name" value="ADP-HEPTOSE--LPS HEPTOSYLTRANSFERASE 2"/>
    <property type="match status" value="1"/>
</dbReference>
<dbReference type="SUPFAM" id="SSF53756">
    <property type="entry name" value="UDP-Glycosyltransferase/glycogen phosphorylase"/>
    <property type="match status" value="1"/>
</dbReference>
<dbReference type="InterPro" id="IPR011910">
    <property type="entry name" value="RfaF"/>
</dbReference>
<reference evidence="6 7" key="1">
    <citation type="submission" date="2018-01" db="EMBL/GenBank/DDBJ databases">
        <title>The draft genome sequence of Halioglobus lutimaris HF004.</title>
        <authorList>
            <person name="Du Z.-J."/>
            <person name="Shi M.-J."/>
        </authorList>
    </citation>
    <scope>NUCLEOTIDE SEQUENCE [LARGE SCALE GENOMIC DNA]</scope>
    <source>
        <strain evidence="6 7">HF004</strain>
    </source>
</reference>
<dbReference type="GO" id="GO:0008713">
    <property type="term" value="F:ADP-heptose-lipopolysaccharide heptosyltransferase activity"/>
    <property type="evidence" value="ECO:0007669"/>
    <property type="project" value="UniProtKB-EC"/>
</dbReference>
<dbReference type="EC" id="2.4.99.24" evidence="4"/>
<dbReference type="NCBIfam" id="TIGR02195">
    <property type="entry name" value="heptsyl_trn_II"/>
    <property type="match status" value="1"/>
</dbReference>
<dbReference type="Gene3D" id="3.40.50.2000">
    <property type="entry name" value="Glycogen Phosphorylase B"/>
    <property type="match status" value="2"/>
</dbReference>
<comment type="similarity">
    <text evidence="3">Belongs to the glycosyltransferase 9 family.</text>
</comment>
<dbReference type="InterPro" id="IPR051199">
    <property type="entry name" value="LPS_LOS_Heptosyltrfase"/>
</dbReference>